<gene>
    <name evidence="1" type="ORF">HYFRA_00004898</name>
</gene>
<accession>A0A9N9KM87</accession>
<dbReference type="Proteomes" id="UP000696280">
    <property type="component" value="Unassembled WGS sequence"/>
</dbReference>
<name>A0A9N9KM87_9HELO</name>
<proteinExistence type="predicted"/>
<protein>
    <submittedName>
        <fullName evidence="1">Uncharacterized protein</fullName>
    </submittedName>
</protein>
<dbReference type="AlphaFoldDB" id="A0A9N9KM87"/>
<evidence type="ECO:0000313" key="2">
    <source>
        <dbReference type="Proteomes" id="UP000696280"/>
    </source>
</evidence>
<organism evidence="1 2">
    <name type="scientific">Hymenoscyphus fraxineus</name>
    <dbReference type="NCBI Taxonomy" id="746836"/>
    <lineage>
        <taxon>Eukaryota</taxon>
        <taxon>Fungi</taxon>
        <taxon>Dikarya</taxon>
        <taxon>Ascomycota</taxon>
        <taxon>Pezizomycotina</taxon>
        <taxon>Leotiomycetes</taxon>
        <taxon>Helotiales</taxon>
        <taxon>Helotiaceae</taxon>
        <taxon>Hymenoscyphus</taxon>
    </lineage>
</organism>
<keyword evidence="2" id="KW-1185">Reference proteome</keyword>
<comment type="caution">
    <text evidence="1">The sequence shown here is derived from an EMBL/GenBank/DDBJ whole genome shotgun (WGS) entry which is preliminary data.</text>
</comment>
<sequence>MSFYFVSFTRAFAGGYQSNGSSLRWPGIVYVPVRGVASRQFERDETHDVDTKTRDGDYCLALTWKRKTSTASYLAFESNDCPPGTLTSPNSFQFYPTSFELQPPSTESLLNRVRSICLFLGETRDVFRWSTPHLDSPAAAHSCKLRSLRKSGHLPDYGAHNDLTGAFEPQLHASMEYSACAQPAPQVGDGGLGSAKPNAH</sequence>
<reference evidence="1" key="1">
    <citation type="submission" date="2021-07" db="EMBL/GenBank/DDBJ databases">
        <authorList>
            <person name="Durling M."/>
        </authorList>
    </citation>
    <scope>NUCLEOTIDE SEQUENCE</scope>
</reference>
<evidence type="ECO:0000313" key="1">
    <source>
        <dbReference type="EMBL" id="CAG8949273.1"/>
    </source>
</evidence>
<dbReference type="EMBL" id="CAJVRL010000002">
    <property type="protein sequence ID" value="CAG8949273.1"/>
    <property type="molecule type" value="Genomic_DNA"/>
</dbReference>